<comment type="caution">
    <text evidence="11">The sequence shown here is derived from an EMBL/GenBank/DDBJ whole genome shotgun (WGS) entry which is preliminary data.</text>
</comment>
<dbReference type="GO" id="GO:0004930">
    <property type="term" value="F:G protein-coupled receptor activity"/>
    <property type="evidence" value="ECO:0007669"/>
    <property type="project" value="InterPro"/>
</dbReference>
<dbReference type="PRINTS" id="PR00237">
    <property type="entry name" value="GPCRRHODOPSN"/>
</dbReference>
<dbReference type="InterPro" id="IPR017452">
    <property type="entry name" value="GPCR_Rhodpsn_7TM"/>
</dbReference>
<proteinExistence type="inferred from homology"/>
<evidence type="ECO:0000256" key="9">
    <source>
        <dbReference type="SAM" id="Phobius"/>
    </source>
</evidence>
<evidence type="ECO:0000256" key="3">
    <source>
        <dbReference type="ARBA" id="ARBA00022475"/>
    </source>
</evidence>
<evidence type="ECO:0000256" key="6">
    <source>
        <dbReference type="ARBA" id="ARBA00023136"/>
    </source>
</evidence>
<keyword evidence="6 9" id="KW-0472">Membrane</keyword>
<dbReference type="EMBL" id="JAPXFL010000012">
    <property type="protein sequence ID" value="KAK9498955.1"/>
    <property type="molecule type" value="Genomic_DNA"/>
</dbReference>
<feature type="domain" description="G-protein coupled receptors family 1 profile" evidence="10">
    <location>
        <begin position="1"/>
        <end position="106"/>
    </location>
</feature>
<keyword evidence="7" id="KW-0675">Receptor</keyword>
<feature type="region of interest" description="Disordered" evidence="8">
    <location>
        <begin position="163"/>
        <end position="182"/>
    </location>
</feature>
<evidence type="ECO:0000313" key="12">
    <source>
        <dbReference type="Proteomes" id="UP001461498"/>
    </source>
</evidence>
<feature type="compositionally biased region" description="Polar residues" evidence="8">
    <location>
        <begin position="173"/>
        <end position="182"/>
    </location>
</feature>
<evidence type="ECO:0000256" key="1">
    <source>
        <dbReference type="ARBA" id="ARBA00004651"/>
    </source>
</evidence>
<organism evidence="11 12">
    <name type="scientific">Rhynocoris fuscipes</name>
    <dbReference type="NCBI Taxonomy" id="488301"/>
    <lineage>
        <taxon>Eukaryota</taxon>
        <taxon>Metazoa</taxon>
        <taxon>Ecdysozoa</taxon>
        <taxon>Arthropoda</taxon>
        <taxon>Hexapoda</taxon>
        <taxon>Insecta</taxon>
        <taxon>Pterygota</taxon>
        <taxon>Neoptera</taxon>
        <taxon>Paraneoptera</taxon>
        <taxon>Hemiptera</taxon>
        <taxon>Heteroptera</taxon>
        <taxon>Panheteroptera</taxon>
        <taxon>Cimicomorpha</taxon>
        <taxon>Reduviidae</taxon>
        <taxon>Harpactorinae</taxon>
        <taxon>Harpactorini</taxon>
        <taxon>Rhynocoris</taxon>
    </lineage>
</organism>
<feature type="transmembrane region" description="Helical" evidence="9">
    <location>
        <begin position="86"/>
        <end position="109"/>
    </location>
</feature>
<dbReference type="Gene3D" id="1.20.1070.10">
    <property type="entry name" value="Rhodopsin 7-helix transmembrane proteins"/>
    <property type="match status" value="1"/>
</dbReference>
<comment type="similarity">
    <text evidence="2">Belongs to the G-protein coupled receptor 1 family.</text>
</comment>
<evidence type="ECO:0000256" key="7">
    <source>
        <dbReference type="ARBA" id="ARBA00023170"/>
    </source>
</evidence>
<keyword evidence="5 9" id="KW-1133">Transmembrane helix</keyword>
<evidence type="ECO:0000259" key="10">
    <source>
        <dbReference type="PROSITE" id="PS50262"/>
    </source>
</evidence>
<accession>A0AAW1CN77</accession>
<name>A0AAW1CN77_9HEMI</name>
<dbReference type="GO" id="GO:0032870">
    <property type="term" value="P:cellular response to hormone stimulus"/>
    <property type="evidence" value="ECO:0007669"/>
    <property type="project" value="TreeGrafter"/>
</dbReference>
<dbReference type="SUPFAM" id="SSF81321">
    <property type="entry name" value="Family A G protein-coupled receptor-like"/>
    <property type="match status" value="1"/>
</dbReference>
<dbReference type="Proteomes" id="UP001461498">
    <property type="component" value="Unassembled WGS sequence"/>
</dbReference>
<gene>
    <name evidence="11" type="ORF">O3M35_003488</name>
</gene>
<dbReference type="Pfam" id="PF00001">
    <property type="entry name" value="7tm_1"/>
    <property type="match status" value="1"/>
</dbReference>
<dbReference type="GO" id="GO:0005886">
    <property type="term" value="C:plasma membrane"/>
    <property type="evidence" value="ECO:0007669"/>
    <property type="project" value="UniProtKB-SubCell"/>
</dbReference>
<dbReference type="PANTHER" id="PTHR24241">
    <property type="entry name" value="NEUROPEPTIDE RECEPTOR-RELATED G-PROTEIN COUPLED RECEPTOR"/>
    <property type="match status" value="1"/>
</dbReference>
<protein>
    <recommendedName>
        <fullName evidence="10">G-protein coupled receptors family 1 profile domain-containing protein</fullName>
    </recommendedName>
</protein>
<keyword evidence="4 9" id="KW-0812">Transmembrane</keyword>
<evidence type="ECO:0000256" key="2">
    <source>
        <dbReference type="ARBA" id="ARBA00010663"/>
    </source>
</evidence>
<evidence type="ECO:0000256" key="5">
    <source>
        <dbReference type="ARBA" id="ARBA00022989"/>
    </source>
</evidence>
<reference evidence="11 12" key="1">
    <citation type="submission" date="2022-12" db="EMBL/GenBank/DDBJ databases">
        <title>Chromosome-level genome assembly of true bugs.</title>
        <authorList>
            <person name="Ma L."/>
            <person name="Li H."/>
        </authorList>
    </citation>
    <scope>NUCLEOTIDE SEQUENCE [LARGE SCALE GENOMIC DNA]</scope>
    <source>
        <strain evidence="11">Lab_2022b</strain>
    </source>
</reference>
<dbReference type="PROSITE" id="PS50262">
    <property type="entry name" value="G_PROTEIN_RECEP_F1_2"/>
    <property type="match status" value="1"/>
</dbReference>
<comment type="subcellular location">
    <subcellularLocation>
        <location evidence="1">Cell membrane</location>
        <topology evidence="1">Multi-pass membrane protein</topology>
    </subcellularLocation>
</comment>
<keyword evidence="3" id="KW-1003">Cell membrane</keyword>
<keyword evidence="12" id="KW-1185">Reference proteome</keyword>
<dbReference type="InterPro" id="IPR000276">
    <property type="entry name" value="GPCR_Rhodpsn"/>
</dbReference>
<dbReference type="AlphaFoldDB" id="A0AAW1CN77"/>
<dbReference type="PANTHER" id="PTHR24241:SF76">
    <property type="entry name" value="NEUROPEPTIDE SIFAMIDE RECEPTOR"/>
    <property type="match status" value="1"/>
</dbReference>
<sequence>MCYILPLILISICYLLIWRRVCCRTLPGEPQAQNQQVIHRSKMKVIKMLMVVIILFACSWLPLYVIFTRVKLFGPLTPLEETFVHIFLPIAQWLGSSNSCINPILYAFFNKKFRAGFKAVLSSRSCCSTLRYDYRTQMTISSRDTTVKKPPPQKRMTISAGVPVRPKRPIDTNPRSMSLKTPSTICQNNNNNFLTSQDVGRNPYQDYICNGTFV</sequence>
<evidence type="ECO:0000256" key="4">
    <source>
        <dbReference type="ARBA" id="ARBA00022692"/>
    </source>
</evidence>
<feature type="transmembrane region" description="Helical" evidence="9">
    <location>
        <begin position="45"/>
        <end position="66"/>
    </location>
</feature>
<evidence type="ECO:0000256" key="8">
    <source>
        <dbReference type="SAM" id="MobiDB-lite"/>
    </source>
</evidence>
<dbReference type="GO" id="GO:0042277">
    <property type="term" value="F:peptide binding"/>
    <property type="evidence" value="ECO:0007669"/>
    <property type="project" value="TreeGrafter"/>
</dbReference>
<evidence type="ECO:0000313" key="11">
    <source>
        <dbReference type="EMBL" id="KAK9498955.1"/>
    </source>
</evidence>